<dbReference type="Proteomes" id="UP001152888">
    <property type="component" value="Unassembled WGS sequence"/>
</dbReference>
<organism evidence="2 3">
    <name type="scientific">Acanthoscelides obtectus</name>
    <name type="common">Bean weevil</name>
    <name type="synonym">Bruchus obtectus</name>
    <dbReference type="NCBI Taxonomy" id="200917"/>
    <lineage>
        <taxon>Eukaryota</taxon>
        <taxon>Metazoa</taxon>
        <taxon>Ecdysozoa</taxon>
        <taxon>Arthropoda</taxon>
        <taxon>Hexapoda</taxon>
        <taxon>Insecta</taxon>
        <taxon>Pterygota</taxon>
        <taxon>Neoptera</taxon>
        <taxon>Endopterygota</taxon>
        <taxon>Coleoptera</taxon>
        <taxon>Polyphaga</taxon>
        <taxon>Cucujiformia</taxon>
        <taxon>Chrysomeloidea</taxon>
        <taxon>Chrysomelidae</taxon>
        <taxon>Bruchinae</taxon>
        <taxon>Bruchini</taxon>
        <taxon>Acanthoscelides</taxon>
    </lineage>
</organism>
<dbReference type="EMBL" id="CAKOFQ010006809">
    <property type="protein sequence ID" value="CAH1973439.1"/>
    <property type="molecule type" value="Genomic_DNA"/>
</dbReference>
<name>A0A9P0P8T7_ACAOB</name>
<sequence length="250" mass="28644">MEFSEKDVQEAQVFGEFYIDKMENHRNTLQYYLCENVVLDWFGKTVKGDKTVSAFLKKTLASVNHIMTDAVPVKKIGFRDTHVVNVPKEPKFIPMGLMTPPRICHQKMLFKTPKKQNGASTSSLFQPKENNKEKGQGDGIHNLLDVETSPVKKFKASNGDPVVSNLELVESECDLVMPQVKYVLMDGAIEFHKPSSKKLQSETKWKRPSKLSVAYSKTNCEYTIYLIIYEGNVKCRRNLLKEFEEEEPEN</sequence>
<protein>
    <submittedName>
        <fullName evidence="2">Uncharacterized protein</fullName>
    </submittedName>
</protein>
<feature type="region of interest" description="Disordered" evidence="1">
    <location>
        <begin position="113"/>
        <end position="138"/>
    </location>
</feature>
<evidence type="ECO:0000256" key="1">
    <source>
        <dbReference type="SAM" id="MobiDB-lite"/>
    </source>
</evidence>
<evidence type="ECO:0000313" key="3">
    <source>
        <dbReference type="Proteomes" id="UP001152888"/>
    </source>
</evidence>
<accession>A0A9P0P8T7</accession>
<keyword evidence="3" id="KW-1185">Reference proteome</keyword>
<comment type="caution">
    <text evidence="2">The sequence shown here is derived from an EMBL/GenBank/DDBJ whole genome shotgun (WGS) entry which is preliminary data.</text>
</comment>
<proteinExistence type="predicted"/>
<gene>
    <name evidence="2" type="ORF">ACAOBT_LOCUS10560</name>
</gene>
<reference evidence="2" key="1">
    <citation type="submission" date="2022-03" db="EMBL/GenBank/DDBJ databases">
        <authorList>
            <person name="Sayadi A."/>
        </authorList>
    </citation>
    <scope>NUCLEOTIDE SEQUENCE</scope>
</reference>
<dbReference type="AlphaFoldDB" id="A0A9P0P8T7"/>
<feature type="compositionally biased region" description="Polar residues" evidence="1">
    <location>
        <begin position="115"/>
        <end position="125"/>
    </location>
</feature>
<evidence type="ECO:0000313" key="2">
    <source>
        <dbReference type="EMBL" id="CAH1973439.1"/>
    </source>
</evidence>